<dbReference type="InterPro" id="IPR006195">
    <property type="entry name" value="aa-tRNA-synth_II"/>
</dbReference>
<dbReference type="KEGG" id="eml:EMELA_v1c05130"/>
<feature type="binding site" evidence="8">
    <location>
        <begin position="215"/>
        <end position="217"/>
    </location>
    <ligand>
        <name>ATP</name>
        <dbReference type="ChEBI" id="CHEBI:30616"/>
    </ligand>
</feature>
<dbReference type="CDD" id="cd00777">
    <property type="entry name" value="AspRS_core"/>
    <property type="match status" value="1"/>
</dbReference>
<dbReference type="SUPFAM" id="SSF55261">
    <property type="entry name" value="GAD domain-like"/>
    <property type="match status" value="1"/>
</dbReference>
<dbReference type="InterPro" id="IPR004115">
    <property type="entry name" value="GAD-like_sf"/>
</dbReference>
<dbReference type="InterPro" id="IPR047090">
    <property type="entry name" value="AspRS_core"/>
</dbReference>
<dbReference type="Pfam" id="PF00152">
    <property type="entry name" value="tRNA-synt_2"/>
    <property type="match status" value="1"/>
</dbReference>
<dbReference type="OrthoDB" id="9802326at2"/>
<dbReference type="AlphaFoldDB" id="A0A2K8NZ96"/>
<keyword evidence="3 8" id="KW-0436">Ligase</keyword>
<feature type="binding site" evidence="8">
    <location>
        <position position="215"/>
    </location>
    <ligand>
        <name>L-aspartate</name>
        <dbReference type="ChEBI" id="CHEBI:29991"/>
    </ligand>
</feature>
<dbReference type="PANTHER" id="PTHR22594">
    <property type="entry name" value="ASPARTYL/LYSYL-TRNA SYNTHETASE"/>
    <property type="match status" value="1"/>
</dbReference>
<dbReference type="NCBIfam" id="TIGR00459">
    <property type="entry name" value="aspS_bact"/>
    <property type="match status" value="1"/>
</dbReference>
<organism evidence="10 11">
    <name type="scientific">Mesoplasma melaleucae</name>
    <dbReference type="NCBI Taxonomy" id="81459"/>
    <lineage>
        <taxon>Bacteria</taxon>
        <taxon>Bacillati</taxon>
        <taxon>Mycoplasmatota</taxon>
        <taxon>Mollicutes</taxon>
        <taxon>Entomoplasmatales</taxon>
        <taxon>Entomoplasmataceae</taxon>
        <taxon>Mesoplasma</taxon>
    </lineage>
</organism>
<dbReference type="PRINTS" id="PR01042">
    <property type="entry name" value="TRNASYNTHASP"/>
</dbReference>
<dbReference type="PANTHER" id="PTHR22594:SF5">
    <property type="entry name" value="ASPARTATE--TRNA LIGASE, MITOCHONDRIAL"/>
    <property type="match status" value="1"/>
</dbReference>
<feature type="region of interest" description="Aspartate" evidence="8">
    <location>
        <begin position="193"/>
        <end position="196"/>
    </location>
</feature>
<dbReference type="InterPro" id="IPR002312">
    <property type="entry name" value="Asp/Asn-tRNA-synth_IIb"/>
</dbReference>
<evidence type="ECO:0000256" key="2">
    <source>
        <dbReference type="ARBA" id="ARBA00011738"/>
    </source>
</evidence>
<feature type="binding site" evidence="8">
    <location>
        <position position="474"/>
    </location>
    <ligand>
        <name>ATP</name>
        <dbReference type="ChEBI" id="CHEBI:30616"/>
    </ligand>
</feature>
<dbReference type="InterPro" id="IPR029351">
    <property type="entry name" value="GAD_dom"/>
</dbReference>
<keyword evidence="6 8" id="KW-0648">Protein biosynthesis</keyword>
<dbReference type="InterPro" id="IPR004364">
    <property type="entry name" value="Aa-tRNA-synt_II"/>
</dbReference>
<dbReference type="GO" id="GO:0005737">
    <property type="term" value="C:cytoplasm"/>
    <property type="evidence" value="ECO:0007669"/>
    <property type="project" value="UniProtKB-SubCell"/>
</dbReference>
<feature type="domain" description="Aminoacyl-transfer RNA synthetases class-II family profile" evidence="9">
    <location>
        <begin position="138"/>
        <end position="547"/>
    </location>
</feature>
<evidence type="ECO:0000256" key="4">
    <source>
        <dbReference type="ARBA" id="ARBA00022741"/>
    </source>
</evidence>
<name>A0A2K8NZ96_9MOLU</name>
<keyword evidence="7 8" id="KW-0030">Aminoacyl-tRNA synthetase</keyword>
<comment type="similarity">
    <text evidence="1 8">Belongs to the class-II aminoacyl-tRNA synthetase family. Type 1 subfamily.</text>
</comment>
<dbReference type="STRING" id="1408435.GCA_000685885_00547"/>
<feature type="binding site" evidence="8">
    <location>
        <position position="169"/>
    </location>
    <ligand>
        <name>L-aspartate</name>
        <dbReference type="ChEBI" id="CHEBI:29991"/>
    </ligand>
</feature>
<comment type="function">
    <text evidence="8">Catalyzes the attachment of L-aspartate to tRNA(Asp) in a two-step reaction: L-aspartate is first activated by ATP to form Asp-AMP and then transferred to the acceptor end of tRNA(Asp).</text>
</comment>
<evidence type="ECO:0000313" key="10">
    <source>
        <dbReference type="EMBL" id="ATZ18051.1"/>
    </source>
</evidence>
<dbReference type="Gene3D" id="2.40.50.140">
    <property type="entry name" value="Nucleic acid-binding proteins"/>
    <property type="match status" value="1"/>
</dbReference>
<reference evidence="10 11" key="1">
    <citation type="submission" date="2017-11" db="EMBL/GenBank/DDBJ databases">
        <title>Genome sequence of Entomoplasma melaleucae M1 (ATCC 49191).</title>
        <authorList>
            <person name="Lo W.-S."/>
            <person name="Gasparich G.E."/>
            <person name="Kuo C.-H."/>
        </authorList>
    </citation>
    <scope>NUCLEOTIDE SEQUENCE [LARGE SCALE GENOMIC DNA]</scope>
    <source>
        <strain evidence="10 11">M1</strain>
    </source>
</reference>
<dbReference type="RefSeq" id="WP_028124118.1">
    <property type="nucleotide sequence ID" value="NZ_CP024964.1"/>
</dbReference>
<keyword evidence="5 8" id="KW-0067">ATP-binding</keyword>
<dbReference type="Proteomes" id="UP000231896">
    <property type="component" value="Chromosome"/>
</dbReference>
<sequence>MKRTHNCGELNLTNVNQEVVLKGWIKKIRKMGQITFIDLRDFYGVTQIVIGENKQELINNLRPEYVISITGKVIERKSKNLEIATGEIEIDVENIELINKSKVTPFIIENEVEVSEEIRMEYRYLDLRRQKMQNNMVLRAKVNSIIRKEFEKDNFIEVETPYFGKSTPEGARDFLVPSRLNKNTFYALPQSPQLYKQLLMVSGFDKYYQIVRCFRDEDLRNDRQPEFTQLDMEMSFATAAEVQDQIEKVIKKIFLEVKGIDFKEKLIKMPFKEAIDMYGCDKPDIRFDLKLNTLTYIFAETQVKLFEGFKENNFAIRGICIEELLSKKQLEALTETARQKGFNNLAFAKYENQVWSGSIASSLSEDEKEKLIKQFNIKDKATILLNIGKYEKVSDMLGAVRNKVAELLSLTDPNDYKLLWIVDFPLYEWSDEKKSYVAAHNPFTMPNIKSIADFETNKEEAMADSYDLVLNGYELGSGGVRITDSEIQQRMFEAVGLNAETIEKNFGWFINAYKYGAPSHAGFAFGIDRVIMLLAHSEAIRDVIAFPKNSKGIDMMNNAPSFVEDKQLDELNLKIIKQD</sequence>
<dbReference type="InterPro" id="IPR004365">
    <property type="entry name" value="NA-bd_OB_tRNA"/>
</dbReference>
<comment type="caution">
    <text evidence="8">Lacks conserved residue(s) required for the propagation of feature annotation.</text>
</comment>
<dbReference type="SUPFAM" id="SSF55681">
    <property type="entry name" value="Class II aaRS and biotin synthetases"/>
    <property type="match status" value="1"/>
</dbReference>
<keyword evidence="8" id="KW-0963">Cytoplasm</keyword>
<evidence type="ECO:0000256" key="5">
    <source>
        <dbReference type="ARBA" id="ARBA00022840"/>
    </source>
</evidence>
<evidence type="ECO:0000256" key="8">
    <source>
        <dbReference type="HAMAP-Rule" id="MF_00044"/>
    </source>
</evidence>
<dbReference type="Gene3D" id="3.30.930.10">
    <property type="entry name" value="Bira Bifunctional Protein, Domain 2"/>
    <property type="match status" value="1"/>
</dbReference>
<proteinExistence type="inferred from homology"/>
<evidence type="ECO:0000256" key="7">
    <source>
        <dbReference type="ARBA" id="ARBA00023146"/>
    </source>
</evidence>
<feature type="binding site" evidence="8">
    <location>
        <begin position="526"/>
        <end position="529"/>
    </location>
    <ligand>
        <name>ATP</name>
        <dbReference type="ChEBI" id="CHEBI:30616"/>
    </ligand>
</feature>
<gene>
    <name evidence="8 10" type="primary">aspS</name>
    <name evidence="10" type="ORF">EMELA_v1c05130</name>
</gene>
<evidence type="ECO:0000256" key="3">
    <source>
        <dbReference type="ARBA" id="ARBA00022598"/>
    </source>
</evidence>
<comment type="catalytic activity">
    <reaction evidence="8">
        <text>tRNA(Asp) + L-aspartate + ATP = L-aspartyl-tRNA(Asp) + AMP + diphosphate</text>
        <dbReference type="Rhea" id="RHEA:19649"/>
        <dbReference type="Rhea" id="RHEA-COMP:9660"/>
        <dbReference type="Rhea" id="RHEA-COMP:9678"/>
        <dbReference type="ChEBI" id="CHEBI:29991"/>
        <dbReference type="ChEBI" id="CHEBI:30616"/>
        <dbReference type="ChEBI" id="CHEBI:33019"/>
        <dbReference type="ChEBI" id="CHEBI:78442"/>
        <dbReference type="ChEBI" id="CHEBI:78516"/>
        <dbReference type="ChEBI" id="CHEBI:456215"/>
        <dbReference type="EC" id="6.1.1.12"/>
    </reaction>
</comment>
<dbReference type="InterPro" id="IPR012340">
    <property type="entry name" value="NA-bd_OB-fold"/>
</dbReference>
<dbReference type="HAMAP" id="MF_00044">
    <property type="entry name" value="Asp_tRNA_synth_type1"/>
    <property type="match status" value="1"/>
</dbReference>
<evidence type="ECO:0000259" key="9">
    <source>
        <dbReference type="PROSITE" id="PS50862"/>
    </source>
</evidence>
<dbReference type="Pfam" id="PF01336">
    <property type="entry name" value="tRNA_anti-codon"/>
    <property type="match status" value="1"/>
</dbReference>
<dbReference type="Gene3D" id="3.30.1360.30">
    <property type="entry name" value="GAD-like domain"/>
    <property type="match status" value="1"/>
</dbReference>
<evidence type="ECO:0000313" key="11">
    <source>
        <dbReference type="Proteomes" id="UP000231896"/>
    </source>
</evidence>
<comment type="subcellular location">
    <subcellularLocation>
        <location evidence="8">Cytoplasm</location>
    </subcellularLocation>
</comment>
<feature type="binding site" evidence="8">
    <location>
        <position position="440"/>
    </location>
    <ligand>
        <name>L-aspartate</name>
        <dbReference type="ChEBI" id="CHEBI:29991"/>
    </ligand>
</feature>
<dbReference type="GO" id="GO:0004815">
    <property type="term" value="F:aspartate-tRNA ligase activity"/>
    <property type="evidence" value="ECO:0007669"/>
    <property type="project" value="UniProtKB-UniRule"/>
</dbReference>
<feature type="binding site" evidence="8">
    <location>
        <position position="224"/>
    </location>
    <ligand>
        <name>ATP</name>
        <dbReference type="ChEBI" id="CHEBI:30616"/>
    </ligand>
</feature>
<dbReference type="GO" id="GO:0006422">
    <property type="term" value="P:aspartyl-tRNA aminoacylation"/>
    <property type="evidence" value="ECO:0007669"/>
    <property type="project" value="UniProtKB-UniRule"/>
</dbReference>
<dbReference type="PROSITE" id="PS50862">
    <property type="entry name" value="AA_TRNA_LIGASE_II"/>
    <property type="match status" value="1"/>
</dbReference>
<dbReference type="SUPFAM" id="SSF50249">
    <property type="entry name" value="Nucleic acid-binding proteins"/>
    <property type="match status" value="1"/>
</dbReference>
<accession>A0A2K8NZ96</accession>
<comment type="subunit">
    <text evidence="2 8">Homodimer.</text>
</comment>
<dbReference type="InterPro" id="IPR047089">
    <property type="entry name" value="Asp-tRNA-ligase_1_N"/>
</dbReference>
<feature type="binding site" evidence="8">
    <location>
        <position position="481"/>
    </location>
    <ligand>
        <name>L-aspartate</name>
        <dbReference type="ChEBI" id="CHEBI:29991"/>
    </ligand>
</feature>
<dbReference type="EC" id="6.1.1.12" evidence="8"/>
<dbReference type="Pfam" id="PF02938">
    <property type="entry name" value="GAD"/>
    <property type="match status" value="1"/>
</dbReference>
<dbReference type="InterPro" id="IPR004524">
    <property type="entry name" value="Asp-tRNA-ligase_1"/>
</dbReference>
<dbReference type="GO" id="GO:0003676">
    <property type="term" value="F:nucleic acid binding"/>
    <property type="evidence" value="ECO:0007669"/>
    <property type="project" value="InterPro"/>
</dbReference>
<keyword evidence="4 8" id="KW-0547">Nucleotide-binding</keyword>
<dbReference type="InterPro" id="IPR045864">
    <property type="entry name" value="aa-tRNA-synth_II/BPL/LPL"/>
</dbReference>
<dbReference type="NCBIfam" id="NF001750">
    <property type="entry name" value="PRK00476.1"/>
    <property type="match status" value="1"/>
</dbReference>
<dbReference type="CDD" id="cd04317">
    <property type="entry name" value="EcAspRS_like_N"/>
    <property type="match status" value="1"/>
</dbReference>
<dbReference type="EMBL" id="CP024964">
    <property type="protein sequence ID" value="ATZ18051.1"/>
    <property type="molecule type" value="Genomic_DNA"/>
</dbReference>
<dbReference type="GO" id="GO:0005524">
    <property type="term" value="F:ATP binding"/>
    <property type="evidence" value="ECO:0007669"/>
    <property type="project" value="UniProtKB-UniRule"/>
</dbReference>
<protein>
    <recommendedName>
        <fullName evidence="8">Aspartate--tRNA ligase</fullName>
        <ecNumber evidence="8">6.1.1.12</ecNumber>
    </recommendedName>
    <alternativeName>
        <fullName evidence="8">Aspartyl-tRNA synthetase</fullName>
        <shortName evidence="8">AspRS</shortName>
    </alternativeName>
</protein>
<evidence type="ECO:0000256" key="6">
    <source>
        <dbReference type="ARBA" id="ARBA00022917"/>
    </source>
</evidence>
<evidence type="ECO:0000256" key="1">
    <source>
        <dbReference type="ARBA" id="ARBA00006303"/>
    </source>
</evidence>
<keyword evidence="11" id="KW-1185">Reference proteome</keyword>